<evidence type="ECO:0000259" key="11">
    <source>
        <dbReference type="Pfam" id="PF25994"/>
    </source>
</evidence>
<dbReference type="Pfam" id="PF25994">
    <property type="entry name" value="HH_AprE"/>
    <property type="match status" value="1"/>
</dbReference>
<evidence type="ECO:0000256" key="8">
    <source>
        <dbReference type="ARBA" id="ARBA00023136"/>
    </source>
</evidence>
<organism evidence="13 14">
    <name type="scientific">Stakelama marina</name>
    <dbReference type="NCBI Taxonomy" id="2826939"/>
    <lineage>
        <taxon>Bacteria</taxon>
        <taxon>Pseudomonadati</taxon>
        <taxon>Pseudomonadota</taxon>
        <taxon>Alphaproteobacteria</taxon>
        <taxon>Sphingomonadales</taxon>
        <taxon>Sphingomonadaceae</taxon>
        <taxon>Stakelama</taxon>
    </lineage>
</organism>
<proteinExistence type="inferred from homology"/>
<evidence type="ECO:0000256" key="7">
    <source>
        <dbReference type="ARBA" id="ARBA00022989"/>
    </source>
</evidence>
<evidence type="ECO:0000256" key="3">
    <source>
        <dbReference type="ARBA" id="ARBA00022448"/>
    </source>
</evidence>
<evidence type="ECO:0000256" key="10">
    <source>
        <dbReference type="SAM" id="MobiDB-lite"/>
    </source>
</evidence>
<comment type="similarity">
    <text evidence="2 9">Belongs to the membrane fusion protein (MFP) (TC 8.A.1) family.</text>
</comment>
<dbReference type="Gene3D" id="1.10.287.1490">
    <property type="match status" value="1"/>
</dbReference>
<dbReference type="EMBL" id="JAGRQC010000001">
    <property type="protein sequence ID" value="MBR0551006.1"/>
    <property type="molecule type" value="Genomic_DNA"/>
</dbReference>
<accession>A0A8T4IFH0</accession>
<evidence type="ECO:0000256" key="9">
    <source>
        <dbReference type="RuleBase" id="RU365093"/>
    </source>
</evidence>
<dbReference type="InterPro" id="IPR010129">
    <property type="entry name" value="T1SS_HlyD"/>
</dbReference>
<feature type="domain" description="AprE-like beta-barrel" evidence="12">
    <location>
        <begin position="337"/>
        <end position="428"/>
    </location>
</feature>
<evidence type="ECO:0000259" key="12">
    <source>
        <dbReference type="Pfam" id="PF26002"/>
    </source>
</evidence>
<dbReference type="RefSeq" id="WP_284052299.1">
    <property type="nucleotide sequence ID" value="NZ_JAGRQC010000001.1"/>
</dbReference>
<feature type="domain" description="AprE-like long alpha-helical hairpin" evidence="11">
    <location>
        <begin position="105"/>
        <end position="294"/>
    </location>
</feature>
<dbReference type="PANTHER" id="PTHR30386">
    <property type="entry name" value="MEMBRANE FUSION SUBUNIT OF EMRAB-TOLC MULTIDRUG EFFLUX PUMP"/>
    <property type="match status" value="1"/>
</dbReference>
<evidence type="ECO:0000256" key="6">
    <source>
        <dbReference type="ARBA" id="ARBA00022692"/>
    </source>
</evidence>
<feature type="region of interest" description="Disordered" evidence="10">
    <location>
        <begin position="1"/>
        <end position="20"/>
    </location>
</feature>
<comment type="subcellular location">
    <subcellularLocation>
        <location evidence="1 9">Cell inner membrane</location>
        <topology evidence="1 9">Single-pass membrane protein</topology>
    </subcellularLocation>
</comment>
<gene>
    <name evidence="13" type="ORF">J7S20_00635</name>
</gene>
<dbReference type="AlphaFoldDB" id="A0A8T4IFH0"/>
<dbReference type="InterPro" id="IPR050739">
    <property type="entry name" value="MFP"/>
</dbReference>
<keyword evidence="5 9" id="KW-0997">Cell inner membrane</keyword>
<evidence type="ECO:0000256" key="4">
    <source>
        <dbReference type="ARBA" id="ARBA00022475"/>
    </source>
</evidence>
<evidence type="ECO:0000256" key="5">
    <source>
        <dbReference type="ARBA" id="ARBA00022519"/>
    </source>
</evidence>
<keyword evidence="8 9" id="KW-0472">Membrane</keyword>
<keyword evidence="4 9" id="KW-1003">Cell membrane</keyword>
<dbReference type="PANTHER" id="PTHR30386:SF17">
    <property type="entry name" value="ALKALINE PROTEASE SECRETION PROTEIN APRE"/>
    <property type="match status" value="1"/>
</dbReference>
<keyword evidence="7 9" id="KW-1133">Transmembrane helix</keyword>
<dbReference type="PRINTS" id="PR01490">
    <property type="entry name" value="RTXTOXIND"/>
</dbReference>
<evidence type="ECO:0000256" key="1">
    <source>
        <dbReference type="ARBA" id="ARBA00004377"/>
    </source>
</evidence>
<keyword evidence="3 9" id="KW-0813">Transport</keyword>
<dbReference type="InterPro" id="IPR058982">
    <property type="entry name" value="Beta-barrel_AprE"/>
</dbReference>
<dbReference type="NCBIfam" id="TIGR01843">
    <property type="entry name" value="type_I_hlyD"/>
    <property type="match status" value="1"/>
</dbReference>
<protein>
    <recommendedName>
        <fullName evidence="9">Membrane fusion protein (MFP) family protein</fullName>
    </recommendedName>
</protein>
<comment type="caution">
    <text evidence="13">The sequence shown here is derived from an EMBL/GenBank/DDBJ whole genome shotgun (WGS) entry which is preliminary data.</text>
</comment>
<dbReference type="GO" id="GO:0005886">
    <property type="term" value="C:plasma membrane"/>
    <property type="evidence" value="ECO:0007669"/>
    <property type="project" value="UniProtKB-SubCell"/>
</dbReference>
<evidence type="ECO:0000313" key="14">
    <source>
        <dbReference type="Proteomes" id="UP000676996"/>
    </source>
</evidence>
<dbReference type="Gene3D" id="2.40.50.100">
    <property type="match status" value="1"/>
</dbReference>
<dbReference type="Pfam" id="PF26002">
    <property type="entry name" value="Beta-barrel_AprE"/>
    <property type="match status" value="1"/>
</dbReference>
<name>A0A8T4IFH0_9SPHN</name>
<keyword evidence="14" id="KW-1185">Reference proteome</keyword>
<evidence type="ECO:0000313" key="13">
    <source>
        <dbReference type="EMBL" id="MBR0551006.1"/>
    </source>
</evidence>
<dbReference type="Proteomes" id="UP000676996">
    <property type="component" value="Unassembled WGS sequence"/>
</dbReference>
<dbReference type="InterPro" id="IPR058781">
    <property type="entry name" value="HH_AprE-like"/>
</dbReference>
<feature type="transmembrane region" description="Helical" evidence="9">
    <location>
        <begin position="30"/>
        <end position="48"/>
    </location>
</feature>
<keyword evidence="6 9" id="KW-0812">Transmembrane</keyword>
<evidence type="ECO:0000256" key="2">
    <source>
        <dbReference type="ARBA" id="ARBA00009477"/>
    </source>
</evidence>
<reference evidence="13" key="1">
    <citation type="submission" date="2021-04" db="EMBL/GenBank/DDBJ databases">
        <title>Ouciella asimina sp. nov., isolated from the surface seawater in the hydrothermal field of Okinawa Trough.</title>
        <authorList>
            <person name="Shuang W."/>
        </authorList>
    </citation>
    <scope>NUCLEOTIDE SEQUENCE</scope>
    <source>
        <strain evidence="13">LXI357</strain>
    </source>
</reference>
<sequence length="453" mass="49755">MNDMQWAQPEIEKSASSPVHGDGLRREIKIGGAIAGAFFIGILGWAAVTPLDAGAHAAGVVAVSGSRQAVQHREGGIITRLDVAEGDFVEKGDPLLEVSASDVLADERAMTSEVIALLTQRARLVAERDRRMRVSEPAEFAALTGPDKALAEEALTGQRRVFEARRKALRTQREVLGQRINQYDQQIGGYSYQMTSNREQQRLMGEELDGLRTLLPKGFVAVNRVRALERGAAQLDGQYGAFQSEIARVREAIGEARLQITALDKQMMQEVTEQLREVEVRLDEVQPRLKAVREKLARSTVRAPATGRVVGLRVFTVGGVIGAGEKLMEIVPRDRNLVIEAKASPSDADDLMQGMETQIRFSGLHERNLPMLKGRIGKVSADSMEDERTGTPYFAIEVIVPPDQVSILRQIRGGNVLKAGLPAEVMVPLRKRTALSYLLEPITQTLWLAGRES</sequence>
<dbReference type="GO" id="GO:0015031">
    <property type="term" value="P:protein transport"/>
    <property type="evidence" value="ECO:0007669"/>
    <property type="project" value="InterPro"/>
</dbReference>